<keyword evidence="6" id="KW-0732">Signal</keyword>
<evidence type="ECO:0000256" key="11">
    <source>
        <dbReference type="ARBA" id="ARBA00023237"/>
    </source>
</evidence>
<dbReference type="InterPro" id="IPR036942">
    <property type="entry name" value="Beta-barrel_TonB_sf"/>
</dbReference>
<reference evidence="17 18" key="1">
    <citation type="journal article" date="2016" name="Int. J. Syst. Evol. Microbiol.">
        <title>Acidipila dinghuensis sp. nov., an acidobacterium isolated from forest soil.</title>
        <authorList>
            <person name="Jiang Y.W."/>
            <person name="Wang J."/>
            <person name="Chen M.H."/>
            <person name="Lv Y.Y."/>
            <person name="Qiu L.H."/>
        </authorList>
    </citation>
    <scope>NUCLEOTIDE SEQUENCE [LARGE SCALE GENOMIC DNA]</scope>
    <source>
        <strain evidence="17 18">DHOF10</strain>
    </source>
</reference>
<evidence type="ECO:0000256" key="3">
    <source>
        <dbReference type="ARBA" id="ARBA00022452"/>
    </source>
</evidence>
<comment type="similarity">
    <text evidence="12 13">Belongs to the TonB-dependent receptor family.</text>
</comment>
<dbReference type="GO" id="GO:0009279">
    <property type="term" value="C:cell outer membrane"/>
    <property type="evidence" value="ECO:0007669"/>
    <property type="project" value="UniProtKB-SubCell"/>
</dbReference>
<dbReference type="Gene3D" id="2.40.170.20">
    <property type="entry name" value="TonB-dependent receptor, beta-barrel domain"/>
    <property type="match status" value="1"/>
</dbReference>
<dbReference type="RefSeq" id="WP_129206598.1">
    <property type="nucleotide sequence ID" value="NZ_BMGU01000001.1"/>
</dbReference>
<dbReference type="PANTHER" id="PTHR32552">
    <property type="entry name" value="FERRICHROME IRON RECEPTOR-RELATED"/>
    <property type="match status" value="1"/>
</dbReference>
<dbReference type="PROSITE" id="PS52016">
    <property type="entry name" value="TONB_DEPENDENT_REC_3"/>
    <property type="match status" value="1"/>
</dbReference>
<dbReference type="InterPro" id="IPR012910">
    <property type="entry name" value="Plug_dom"/>
</dbReference>
<evidence type="ECO:0000256" key="13">
    <source>
        <dbReference type="RuleBase" id="RU003357"/>
    </source>
</evidence>
<dbReference type="InterPro" id="IPR037066">
    <property type="entry name" value="Plug_dom_sf"/>
</dbReference>
<keyword evidence="2 12" id="KW-0813">Transport</keyword>
<dbReference type="Pfam" id="PF07715">
    <property type="entry name" value="Plug"/>
    <property type="match status" value="1"/>
</dbReference>
<name>A0A4Q1SHH2_9BACT</name>
<dbReference type="InterPro" id="IPR000531">
    <property type="entry name" value="Beta-barrel_TonB"/>
</dbReference>
<dbReference type="SUPFAM" id="SSF56935">
    <property type="entry name" value="Porins"/>
    <property type="match status" value="1"/>
</dbReference>
<dbReference type="PANTHER" id="PTHR32552:SF89">
    <property type="entry name" value="CATECHOLATE SIDEROPHORE RECEPTOR FIU"/>
    <property type="match status" value="1"/>
</dbReference>
<dbReference type="Pfam" id="PF00593">
    <property type="entry name" value="TonB_dep_Rec_b-barrel"/>
    <property type="match status" value="1"/>
</dbReference>
<evidence type="ECO:0000256" key="7">
    <source>
        <dbReference type="ARBA" id="ARBA00023004"/>
    </source>
</evidence>
<evidence type="ECO:0000259" key="16">
    <source>
        <dbReference type="Pfam" id="PF07715"/>
    </source>
</evidence>
<keyword evidence="18" id="KW-1185">Reference proteome</keyword>
<evidence type="ECO:0000256" key="4">
    <source>
        <dbReference type="ARBA" id="ARBA00022496"/>
    </source>
</evidence>
<keyword evidence="4" id="KW-0410">Iron transport</keyword>
<gene>
    <name evidence="17" type="ORF">ESZ00_02370</name>
</gene>
<organism evidence="17 18">
    <name type="scientific">Silvibacterium dinghuense</name>
    <dbReference type="NCBI Taxonomy" id="1560006"/>
    <lineage>
        <taxon>Bacteria</taxon>
        <taxon>Pseudomonadati</taxon>
        <taxon>Acidobacteriota</taxon>
        <taxon>Terriglobia</taxon>
        <taxon>Terriglobales</taxon>
        <taxon>Acidobacteriaceae</taxon>
        <taxon>Silvibacterium</taxon>
    </lineage>
</organism>
<dbReference type="OrthoDB" id="9760333at2"/>
<evidence type="ECO:0000259" key="15">
    <source>
        <dbReference type="Pfam" id="PF00593"/>
    </source>
</evidence>
<dbReference type="Gene3D" id="2.170.130.10">
    <property type="entry name" value="TonB-dependent receptor, plug domain"/>
    <property type="match status" value="1"/>
</dbReference>
<evidence type="ECO:0000256" key="8">
    <source>
        <dbReference type="ARBA" id="ARBA00023065"/>
    </source>
</evidence>
<protein>
    <submittedName>
        <fullName evidence="17">TonB-dependent siderophore receptor</fullName>
    </submittedName>
</protein>
<evidence type="ECO:0000256" key="5">
    <source>
        <dbReference type="ARBA" id="ARBA00022692"/>
    </source>
</evidence>
<dbReference type="Proteomes" id="UP000290253">
    <property type="component" value="Unassembled WGS sequence"/>
</dbReference>
<evidence type="ECO:0000256" key="9">
    <source>
        <dbReference type="ARBA" id="ARBA00023077"/>
    </source>
</evidence>
<comment type="subcellular location">
    <subcellularLocation>
        <location evidence="1 12">Cell outer membrane</location>
        <topology evidence="1 12">Multi-pass membrane protein</topology>
    </subcellularLocation>
</comment>
<evidence type="ECO:0000256" key="14">
    <source>
        <dbReference type="SAM" id="MobiDB-lite"/>
    </source>
</evidence>
<sequence>MSAAHGDSSVDAVREAQPLSASRGKRGSLMMVAALALAGFAAHGADAAAAASDPKDGGIEKAPVPDADGQAAQGETVHHFKIAAGPLSEVLASMEKETGISFSLASDSIGELPSPGVTGVLTVKEALTQILANTGVSARAKEQGRVELFLSGSNSSVEVNDQALSSMKYTAPLLDLPQTITVIGEETLQNTASTTLVEALRTIPGITFGAGEGGNPIGDRPFIRGMDSQASTYIDGMQDIAAQSREVFDVESIEVSEGPGGAYGGRGTAGGSINMNSKLPRRDNFIAGSFTPGTSDYERGTVDGNLKINSLMTGRLAGVWHNADVPGRDGAHNNRWGVAPSLAIGLGGPTRAYLDYYHLITNDIPDSGIPYNNPTTVPTVDPGSRILEKGDGEPVKLPHRNFYYGLIDRDHDRAKNKTATARVERDLWHASSLLRNSFRYEATNEDYIWTLPDDSQGNIYYGYVFRRPNDRVSSTFTAMDQVDLSGQFKTASIKHSYAAGAEFSQERGNNDAYTINSKAFSNNTETCPNGVGVAGGYNCTYLYAPNMRDPWWDTGTITLNHNPTKSKSVEKSVYAFDTVILNSHFQSTLGIRYDNYDSQYQSAVTSGVRSKYFVDNNLVNYLASVVYKPDSATSFYGTVSTAAIPTGNALSQGVDTSALTSQINADLEPEKIREEEIGVKREIAHGKAMVHADLFRMDIQNVRITQADGTIAAAGTDRTLGGELTVSGDITRKWQLTGGYTYLDAVLEQAGGSGTASGLANGNSMPNTPRHSVAITSNYKVLPRLRLGGGIYGMTMVWGSQLNNKWVPGYVREDIFGSYEFNKHLNLQLNVQNAGDKLYYDEAYATHYAQMAPGRSGTLGFNVKF</sequence>
<evidence type="ECO:0000256" key="2">
    <source>
        <dbReference type="ARBA" id="ARBA00022448"/>
    </source>
</evidence>
<evidence type="ECO:0000256" key="1">
    <source>
        <dbReference type="ARBA" id="ARBA00004571"/>
    </source>
</evidence>
<evidence type="ECO:0000313" key="17">
    <source>
        <dbReference type="EMBL" id="RXS96815.1"/>
    </source>
</evidence>
<evidence type="ECO:0000256" key="12">
    <source>
        <dbReference type="PROSITE-ProRule" id="PRU01360"/>
    </source>
</evidence>
<feature type="region of interest" description="Disordered" evidence="14">
    <location>
        <begin position="1"/>
        <end position="21"/>
    </location>
</feature>
<keyword evidence="10 12" id="KW-0472">Membrane</keyword>
<dbReference type="GO" id="GO:0015344">
    <property type="term" value="F:siderophore uptake transmembrane transporter activity"/>
    <property type="evidence" value="ECO:0007669"/>
    <property type="project" value="TreeGrafter"/>
</dbReference>
<dbReference type="InterPro" id="IPR039426">
    <property type="entry name" value="TonB-dep_rcpt-like"/>
</dbReference>
<keyword evidence="5 12" id="KW-0812">Transmembrane</keyword>
<feature type="domain" description="TonB-dependent receptor plug" evidence="16">
    <location>
        <begin position="173"/>
        <end position="271"/>
    </location>
</feature>
<evidence type="ECO:0000256" key="6">
    <source>
        <dbReference type="ARBA" id="ARBA00022729"/>
    </source>
</evidence>
<comment type="caution">
    <text evidence="17">The sequence shown here is derived from an EMBL/GenBank/DDBJ whole genome shotgun (WGS) entry which is preliminary data.</text>
</comment>
<evidence type="ECO:0000256" key="10">
    <source>
        <dbReference type="ARBA" id="ARBA00023136"/>
    </source>
</evidence>
<keyword evidence="3 12" id="KW-1134">Transmembrane beta strand</keyword>
<keyword evidence="7" id="KW-0408">Iron</keyword>
<evidence type="ECO:0000313" key="18">
    <source>
        <dbReference type="Proteomes" id="UP000290253"/>
    </source>
</evidence>
<keyword evidence="9 13" id="KW-0798">TonB box</keyword>
<dbReference type="AlphaFoldDB" id="A0A4Q1SHH2"/>
<keyword evidence="17" id="KW-0675">Receptor</keyword>
<feature type="domain" description="TonB-dependent receptor-like beta-barrel" evidence="15">
    <location>
        <begin position="396"/>
        <end position="833"/>
    </location>
</feature>
<proteinExistence type="inferred from homology"/>
<keyword evidence="8" id="KW-0406">Ion transport</keyword>
<dbReference type="CDD" id="cd01347">
    <property type="entry name" value="ligand_gated_channel"/>
    <property type="match status" value="1"/>
</dbReference>
<keyword evidence="11 12" id="KW-0998">Cell outer membrane</keyword>
<accession>A0A4Q1SHH2</accession>
<dbReference type="EMBL" id="SDMK01000001">
    <property type="protein sequence ID" value="RXS96815.1"/>
    <property type="molecule type" value="Genomic_DNA"/>
</dbReference>
<dbReference type="Gene3D" id="3.55.50.30">
    <property type="match status" value="1"/>
</dbReference>
<feature type="region of interest" description="Disordered" evidence="14">
    <location>
        <begin position="50"/>
        <end position="73"/>
    </location>
</feature>